<comment type="caution">
    <text evidence="2">The sequence shown here is derived from an EMBL/GenBank/DDBJ whole genome shotgun (WGS) entry which is preliminary data.</text>
</comment>
<feature type="region of interest" description="Disordered" evidence="1">
    <location>
        <begin position="29"/>
        <end position="91"/>
    </location>
</feature>
<proteinExistence type="predicted"/>
<dbReference type="RefSeq" id="XP_045951037.1">
    <property type="nucleotide sequence ID" value="XM_046104364.1"/>
</dbReference>
<sequence length="91" mass="9481">MAAFPPGKYSSPASARACWNILRRKLKLNSTAPIGNGNVEDDTAAPVPAPKKGGDRPVKHVKAPADANDDQGSDVAPPAKKRKALPEAAIK</sequence>
<gene>
    <name evidence="2" type="ORF">BKA67DRAFT_588153</name>
</gene>
<organism evidence="2 3">
    <name type="scientific">Truncatella angustata</name>
    <dbReference type="NCBI Taxonomy" id="152316"/>
    <lineage>
        <taxon>Eukaryota</taxon>
        <taxon>Fungi</taxon>
        <taxon>Dikarya</taxon>
        <taxon>Ascomycota</taxon>
        <taxon>Pezizomycotina</taxon>
        <taxon>Sordariomycetes</taxon>
        <taxon>Xylariomycetidae</taxon>
        <taxon>Amphisphaeriales</taxon>
        <taxon>Sporocadaceae</taxon>
        <taxon>Truncatella</taxon>
    </lineage>
</organism>
<protein>
    <submittedName>
        <fullName evidence="2">Uncharacterized protein</fullName>
    </submittedName>
</protein>
<evidence type="ECO:0000256" key="1">
    <source>
        <dbReference type="SAM" id="MobiDB-lite"/>
    </source>
</evidence>
<dbReference type="EMBL" id="JAGPXC010000014">
    <property type="protein sequence ID" value="KAH6639963.1"/>
    <property type="molecule type" value="Genomic_DNA"/>
</dbReference>
<evidence type="ECO:0000313" key="3">
    <source>
        <dbReference type="Proteomes" id="UP000758603"/>
    </source>
</evidence>
<reference evidence="2" key="1">
    <citation type="journal article" date="2021" name="Nat. Commun.">
        <title>Genetic determinants of endophytism in the Arabidopsis root mycobiome.</title>
        <authorList>
            <person name="Mesny F."/>
            <person name="Miyauchi S."/>
            <person name="Thiergart T."/>
            <person name="Pickel B."/>
            <person name="Atanasova L."/>
            <person name="Karlsson M."/>
            <person name="Huettel B."/>
            <person name="Barry K.W."/>
            <person name="Haridas S."/>
            <person name="Chen C."/>
            <person name="Bauer D."/>
            <person name="Andreopoulos W."/>
            <person name="Pangilinan J."/>
            <person name="LaButti K."/>
            <person name="Riley R."/>
            <person name="Lipzen A."/>
            <person name="Clum A."/>
            <person name="Drula E."/>
            <person name="Henrissat B."/>
            <person name="Kohler A."/>
            <person name="Grigoriev I.V."/>
            <person name="Martin F.M."/>
            <person name="Hacquard S."/>
        </authorList>
    </citation>
    <scope>NUCLEOTIDE SEQUENCE</scope>
    <source>
        <strain evidence="2">MPI-SDFR-AT-0073</strain>
    </source>
</reference>
<keyword evidence="3" id="KW-1185">Reference proteome</keyword>
<dbReference type="GeneID" id="70133255"/>
<dbReference type="AlphaFoldDB" id="A0A9P8REG4"/>
<accession>A0A9P8REG4</accession>
<evidence type="ECO:0000313" key="2">
    <source>
        <dbReference type="EMBL" id="KAH6639963.1"/>
    </source>
</evidence>
<name>A0A9P8REG4_9PEZI</name>
<dbReference type="Proteomes" id="UP000758603">
    <property type="component" value="Unassembled WGS sequence"/>
</dbReference>